<dbReference type="PANTHER" id="PTHR32089">
    <property type="entry name" value="METHYL-ACCEPTING CHEMOTAXIS PROTEIN MCPB"/>
    <property type="match status" value="1"/>
</dbReference>
<keyword evidence="5" id="KW-0812">Transmembrane</keyword>
<feature type="domain" description="Methyl-accepting transducer" evidence="6">
    <location>
        <begin position="263"/>
        <end position="502"/>
    </location>
</feature>
<dbReference type="KEGG" id="pmaw:MACH26_28800"/>
<dbReference type="Proteomes" id="UP001333710">
    <property type="component" value="Chromosome"/>
</dbReference>
<dbReference type="PRINTS" id="PR00260">
    <property type="entry name" value="CHEMTRNSDUCR"/>
</dbReference>
<dbReference type="GO" id="GO:0007165">
    <property type="term" value="P:signal transduction"/>
    <property type="evidence" value="ECO:0007669"/>
    <property type="project" value="UniProtKB-KW"/>
</dbReference>
<dbReference type="GO" id="GO:0006935">
    <property type="term" value="P:chemotaxis"/>
    <property type="evidence" value="ECO:0007669"/>
    <property type="project" value="InterPro"/>
</dbReference>
<dbReference type="InterPro" id="IPR004090">
    <property type="entry name" value="Chemotax_Me-accpt_rcpt"/>
</dbReference>
<evidence type="ECO:0000256" key="4">
    <source>
        <dbReference type="PROSITE-ProRule" id="PRU00284"/>
    </source>
</evidence>
<keyword evidence="2 4" id="KW-0807">Transducer</keyword>
<comment type="similarity">
    <text evidence="3">Belongs to the methyl-accepting chemotaxis (MCP) protein family.</text>
</comment>
<comment type="subcellular location">
    <subcellularLocation>
        <location evidence="1">Membrane</location>
    </subcellularLocation>
</comment>
<dbReference type="SUPFAM" id="SSF58104">
    <property type="entry name" value="Methyl-accepting chemotaxis protein (MCP) signaling domain"/>
    <property type="match status" value="1"/>
</dbReference>
<feature type="transmembrane region" description="Helical" evidence="5">
    <location>
        <begin position="184"/>
        <end position="203"/>
    </location>
</feature>
<evidence type="ECO:0000256" key="5">
    <source>
        <dbReference type="SAM" id="Phobius"/>
    </source>
</evidence>
<evidence type="ECO:0000259" key="7">
    <source>
        <dbReference type="PROSITE" id="PS50885"/>
    </source>
</evidence>
<reference evidence="8" key="1">
    <citation type="submission" date="2023-01" db="EMBL/GenBank/DDBJ databases">
        <title>Complete genome sequence of Planctobacterium marinum strain Dej080120_11.</title>
        <authorList>
            <person name="Ueki S."/>
            <person name="Maruyama F."/>
        </authorList>
    </citation>
    <scope>NUCLEOTIDE SEQUENCE</scope>
    <source>
        <strain evidence="8">Dej080120_11</strain>
    </source>
</reference>
<evidence type="ECO:0000256" key="3">
    <source>
        <dbReference type="ARBA" id="ARBA00029447"/>
    </source>
</evidence>
<dbReference type="SMART" id="SM00283">
    <property type="entry name" value="MA"/>
    <property type="match status" value="1"/>
</dbReference>
<dbReference type="Gene3D" id="1.10.287.950">
    <property type="entry name" value="Methyl-accepting chemotaxis protein"/>
    <property type="match status" value="1"/>
</dbReference>
<dbReference type="PROSITE" id="PS50885">
    <property type="entry name" value="HAMP"/>
    <property type="match status" value="1"/>
</dbReference>
<dbReference type="Pfam" id="PF00015">
    <property type="entry name" value="MCPsignal"/>
    <property type="match status" value="1"/>
</dbReference>
<dbReference type="AlphaFoldDB" id="A0AA48HLD1"/>
<dbReference type="Gene3D" id="6.10.340.10">
    <property type="match status" value="1"/>
</dbReference>
<evidence type="ECO:0000313" key="8">
    <source>
        <dbReference type="EMBL" id="BDX07359.1"/>
    </source>
</evidence>
<dbReference type="EMBL" id="AP027272">
    <property type="protein sequence ID" value="BDX07359.1"/>
    <property type="molecule type" value="Genomic_DNA"/>
</dbReference>
<keyword evidence="5" id="KW-0472">Membrane</keyword>
<name>A0AA48HLD1_9ALTE</name>
<dbReference type="PROSITE" id="PS50111">
    <property type="entry name" value="CHEMOTAXIS_TRANSDUC_2"/>
    <property type="match status" value="1"/>
</dbReference>
<protein>
    <submittedName>
        <fullName evidence="8">Methyl-accepting chemotaxis protein</fullName>
    </submittedName>
</protein>
<dbReference type="GO" id="GO:0004888">
    <property type="term" value="F:transmembrane signaling receptor activity"/>
    <property type="evidence" value="ECO:0007669"/>
    <property type="project" value="InterPro"/>
</dbReference>
<evidence type="ECO:0000256" key="1">
    <source>
        <dbReference type="ARBA" id="ARBA00004370"/>
    </source>
</evidence>
<dbReference type="GO" id="GO:0016020">
    <property type="term" value="C:membrane"/>
    <property type="evidence" value="ECO:0007669"/>
    <property type="project" value="UniProtKB-SubCell"/>
</dbReference>
<gene>
    <name evidence="8" type="ORF">MACH26_28800</name>
</gene>
<evidence type="ECO:0000256" key="2">
    <source>
        <dbReference type="ARBA" id="ARBA00023224"/>
    </source>
</evidence>
<dbReference type="InterPro" id="IPR003660">
    <property type="entry name" value="HAMP_dom"/>
</dbReference>
<feature type="transmembrane region" description="Helical" evidence="5">
    <location>
        <begin position="12"/>
        <end position="30"/>
    </location>
</feature>
<evidence type="ECO:0000259" key="6">
    <source>
        <dbReference type="PROSITE" id="PS50111"/>
    </source>
</evidence>
<organism evidence="8 9">
    <name type="scientific">Planctobacterium marinum</name>
    <dbReference type="NCBI Taxonomy" id="1631968"/>
    <lineage>
        <taxon>Bacteria</taxon>
        <taxon>Pseudomonadati</taxon>
        <taxon>Pseudomonadota</taxon>
        <taxon>Gammaproteobacteria</taxon>
        <taxon>Alteromonadales</taxon>
        <taxon>Alteromonadaceae</taxon>
        <taxon>Planctobacterium</taxon>
    </lineage>
</organism>
<dbReference type="CDD" id="cd06225">
    <property type="entry name" value="HAMP"/>
    <property type="match status" value="1"/>
</dbReference>
<keyword evidence="5" id="KW-1133">Transmembrane helix</keyword>
<dbReference type="InterPro" id="IPR004089">
    <property type="entry name" value="MCPsignal_dom"/>
</dbReference>
<accession>A0AA48HLD1</accession>
<dbReference type="RefSeq" id="WP_338293347.1">
    <property type="nucleotide sequence ID" value="NZ_AP027272.1"/>
</dbReference>
<keyword evidence="9" id="KW-1185">Reference proteome</keyword>
<sequence>MNLFNSISKKVMLGYIGIVVVVLLTSFTMYRESSIIFAQKETFVQETLPTLSAAEAASGALNKVQVASFGLYGLTIELNTFQSQINELKTTLDNTLREISRAGLASLNQLEAEKQKIWTDVTRLQNIMGASNTDWDAARDALGDIQSNMQGLQRILEQVKSKAEQNAEIASDGISAEIAFMRTLIIASVVVIMAITLGSFTMAQKKIAKPVQSLSTQLDRIVAEHDLSTDVSMTSDDEVADAANSVNELLVAFRLGNKEIQTSAGVLLGSVKQLNHSAEVSEQQVQLFTRHIRELLDKISSLETCIEESARRSEAASDVALKGAEQVHVGANSVSNTSTSISALAQDIEKSAEMLLSLKNAGDQVSSVVKTIAEIAEQTNLLALNAAIEAARAGESGRGFAVVADEVRTLASRTHDSTHEINKILETIVSSITSTVTSMDSNKVKATEAVELAENTVSSLDEIQQTVIQLSDENSALASLGQEVKTNAGAMRNSIVAIQEASTQVTESSKETKEAATSLSHISGSLNEVARQFKV</sequence>
<feature type="domain" description="HAMP" evidence="7">
    <location>
        <begin position="205"/>
        <end position="258"/>
    </location>
</feature>
<dbReference type="PANTHER" id="PTHR32089:SF112">
    <property type="entry name" value="LYSOZYME-LIKE PROTEIN-RELATED"/>
    <property type="match status" value="1"/>
</dbReference>
<proteinExistence type="inferred from homology"/>
<evidence type="ECO:0000313" key="9">
    <source>
        <dbReference type="Proteomes" id="UP001333710"/>
    </source>
</evidence>